<organism evidence="5 6">
    <name type="scientific">Candidatus Micrarchaeum acidiphilum ARMAN-2</name>
    <dbReference type="NCBI Taxonomy" id="425595"/>
    <lineage>
        <taxon>Archaea</taxon>
        <taxon>Candidatus Micrarchaeota</taxon>
        <taxon>Candidatus Micrarchaeia</taxon>
        <taxon>Candidatus Micrarchaeales</taxon>
        <taxon>Candidatus Micrarchaeaceae</taxon>
        <taxon>Candidatus Micrarchaeum</taxon>
    </lineage>
</organism>
<evidence type="ECO:0000259" key="3">
    <source>
        <dbReference type="PROSITE" id="PS50162"/>
    </source>
</evidence>
<dbReference type="InterPro" id="IPR014774">
    <property type="entry name" value="KaiC-like_dom"/>
</dbReference>
<dbReference type="GO" id="GO:0003677">
    <property type="term" value="F:DNA binding"/>
    <property type="evidence" value="ECO:0007669"/>
    <property type="project" value="InterPro"/>
</dbReference>
<dbReference type="PROSITE" id="PS51146">
    <property type="entry name" value="KAIC"/>
    <property type="match status" value="1"/>
</dbReference>
<sequence>MENFDPYYPVEFIKTGIPGFDRLCGGGIPLGSQVLLYGMPGAGKTLFCMELLYRNAKFGIPSVFISTEERKEDLIRNSLEVFSSFEDLDRFFQDKIINVEYLRGIDAIKSREEFEETLSKMGQIIKSNKAKIVVLDSVSNLRSRFRNDRTYTRAVAYISEFGRSLNITGIATLEMLGKESSQKLGGLYTTSMFDGIVDLNLKDIGGEYQYVINIPKFRRTEHSTVTAPYMITSKGFDILVEGKGKPQQH</sequence>
<dbReference type="InterPro" id="IPR003593">
    <property type="entry name" value="AAA+_ATPase"/>
</dbReference>
<dbReference type="AlphaFoldDB" id="C7DIQ5"/>
<dbReference type="Pfam" id="PF06745">
    <property type="entry name" value="ATPase"/>
    <property type="match status" value="1"/>
</dbReference>
<dbReference type="Proteomes" id="UP000332487">
    <property type="component" value="Unassembled WGS sequence"/>
</dbReference>
<evidence type="ECO:0000256" key="1">
    <source>
        <dbReference type="ARBA" id="ARBA00022741"/>
    </source>
</evidence>
<dbReference type="GO" id="GO:0006281">
    <property type="term" value="P:DNA repair"/>
    <property type="evidence" value="ECO:0007669"/>
    <property type="project" value="InterPro"/>
</dbReference>
<dbReference type="GO" id="GO:0140664">
    <property type="term" value="F:ATP-dependent DNA damage sensor activity"/>
    <property type="evidence" value="ECO:0007669"/>
    <property type="project" value="InterPro"/>
</dbReference>
<reference evidence="5 6" key="2">
    <citation type="journal article" date="2010" name="Proc. Natl. Acad. Sci. U.S.A.">
        <title>Enigmatic, ultrasmall, uncultivated Archaea.</title>
        <authorList>
            <person name="Baker B.J."/>
            <person name="Comolli L.R."/>
            <person name="Dick G.J."/>
            <person name="Hauser L.J."/>
            <person name="Hyatt D."/>
            <person name="Dill B.D."/>
            <person name="Land M.L."/>
            <person name="Verberkmoes N.C."/>
            <person name="Hettich R.L."/>
            <person name="Banfield J.F."/>
        </authorList>
    </citation>
    <scope>NUCLEOTIDE SEQUENCE [LARGE SCALE GENOMIC DNA]</scope>
    <source>
        <strain evidence="5">ARMAN-2</strain>
    </source>
</reference>
<evidence type="ECO:0000313" key="5">
    <source>
        <dbReference type="EMBL" id="EET89829.1"/>
    </source>
</evidence>
<dbReference type="CDD" id="cd01124">
    <property type="entry name" value="KaiC-like"/>
    <property type="match status" value="1"/>
</dbReference>
<name>C7DIQ5_MICA2</name>
<dbReference type="EMBL" id="GG697241">
    <property type="protein sequence ID" value="EET89829.1"/>
    <property type="molecule type" value="Genomic_DNA"/>
</dbReference>
<dbReference type="InterPro" id="IPR020588">
    <property type="entry name" value="RecA_ATP-bd"/>
</dbReference>
<feature type="domain" description="RecA family profile 1" evidence="3">
    <location>
        <begin position="9"/>
        <end position="249"/>
    </location>
</feature>
<evidence type="ECO:0000259" key="4">
    <source>
        <dbReference type="PROSITE" id="PS51146"/>
    </source>
</evidence>
<dbReference type="GO" id="GO:0005524">
    <property type="term" value="F:ATP binding"/>
    <property type="evidence" value="ECO:0007669"/>
    <property type="project" value="UniProtKB-KW"/>
</dbReference>
<feature type="domain" description="KaiC" evidence="4">
    <location>
        <begin position="11"/>
        <end position="249"/>
    </location>
</feature>
<dbReference type="InterPro" id="IPR027417">
    <property type="entry name" value="P-loop_NTPase"/>
</dbReference>
<gene>
    <name evidence="5" type="ORF">UNLARM2_0943</name>
</gene>
<keyword evidence="2" id="KW-0067">ATP-binding</keyword>
<dbReference type="Gene3D" id="3.40.50.300">
    <property type="entry name" value="P-loop containing nucleotide triphosphate hydrolases"/>
    <property type="match status" value="1"/>
</dbReference>
<accession>C7DIQ5</accession>
<keyword evidence="1" id="KW-0547">Nucleotide-binding</keyword>
<protein>
    <submittedName>
        <fullName evidence="5">AAA ATPase</fullName>
    </submittedName>
</protein>
<evidence type="ECO:0000313" key="6">
    <source>
        <dbReference type="Proteomes" id="UP000332487"/>
    </source>
</evidence>
<evidence type="ECO:0000256" key="2">
    <source>
        <dbReference type="ARBA" id="ARBA00022840"/>
    </source>
</evidence>
<dbReference type="PANTHER" id="PTHR43637:SF3">
    <property type="entry name" value="FLAGELLA-RELATED PROTEIN H-RELATED"/>
    <property type="match status" value="1"/>
</dbReference>
<keyword evidence="6" id="KW-1185">Reference proteome</keyword>
<dbReference type="SMART" id="SM00382">
    <property type="entry name" value="AAA"/>
    <property type="match status" value="1"/>
</dbReference>
<dbReference type="SUPFAM" id="SSF52540">
    <property type="entry name" value="P-loop containing nucleoside triphosphate hydrolases"/>
    <property type="match status" value="1"/>
</dbReference>
<dbReference type="PROSITE" id="PS50162">
    <property type="entry name" value="RECA_2"/>
    <property type="match status" value="1"/>
</dbReference>
<dbReference type="InterPro" id="IPR010624">
    <property type="entry name" value="KaiC_dom"/>
</dbReference>
<proteinExistence type="predicted"/>
<dbReference type="PANTHER" id="PTHR43637">
    <property type="entry name" value="UPF0273 PROTEIN TM_0370"/>
    <property type="match status" value="1"/>
</dbReference>
<reference evidence="5 6" key="1">
    <citation type="journal article" date="2009" name="Genome Biol.">
        <title>Community-wide analysis of microbial genome sequence signatures.</title>
        <authorList>
            <person name="Dick G.J."/>
            <person name="Andersson A.F."/>
            <person name="Baker B.J."/>
            <person name="Simmons S.L."/>
            <person name="Thomas B.C."/>
            <person name="Yelton A.P."/>
            <person name="Banfield J.F."/>
        </authorList>
    </citation>
    <scope>NUCLEOTIDE SEQUENCE [LARGE SCALE GENOMIC DNA]</scope>
    <source>
        <strain evidence="5">ARMAN-2</strain>
    </source>
</reference>